<dbReference type="PhylomeDB" id="A0A068U955"/>
<dbReference type="AlphaFoldDB" id="A0A068U955"/>
<evidence type="ECO:0000256" key="2">
    <source>
        <dbReference type="SAM" id="Phobius"/>
    </source>
</evidence>
<dbReference type="InterPro" id="IPR029005">
    <property type="entry name" value="LIM-bd/SEUSS"/>
</dbReference>
<dbReference type="PANTHER" id="PTHR10378">
    <property type="entry name" value="LIM DOMAIN-BINDING PROTEIN"/>
    <property type="match status" value="1"/>
</dbReference>
<dbReference type="Gramene" id="CDP04694">
    <property type="protein sequence ID" value="CDP04694"/>
    <property type="gene ID" value="GSCOC_T00018754001"/>
</dbReference>
<organism evidence="3 4">
    <name type="scientific">Coffea canephora</name>
    <name type="common">Robusta coffee</name>
    <dbReference type="NCBI Taxonomy" id="49390"/>
    <lineage>
        <taxon>Eukaryota</taxon>
        <taxon>Viridiplantae</taxon>
        <taxon>Streptophyta</taxon>
        <taxon>Embryophyta</taxon>
        <taxon>Tracheophyta</taxon>
        <taxon>Spermatophyta</taxon>
        <taxon>Magnoliopsida</taxon>
        <taxon>eudicotyledons</taxon>
        <taxon>Gunneridae</taxon>
        <taxon>Pentapetalae</taxon>
        <taxon>asterids</taxon>
        <taxon>lamiids</taxon>
        <taxon>Gentianales</taxon>
        <taxon>Rubiaceae</taxon>
        <taxon>Ixoroideae</taxon>
        <taxon>Gardenieae complex</taxon>
        <taxon>Bertiereae - Coffeeae clade</taxon>
        <taxon>Coffeeae</taxon>
        <taxon>Coffea</taxon>
    </lineage>
</organism>
<dbReference type="InParanoid" id="A0A068U955"/>
<dbReference type="Pfam" id="PF01803">
    <property type="entry name" value="LIM_bind"/>
    <property type="match status" value="1"/>
</dbReference>
<sequence length="336" mass="38411">MKQQEMGQHSGQPQEKSKSVHDSATGTTINKLVHQTASDQNASQQMSHPLGKTSSQMVEAQNHFQQVLYPTRNSTSVGQEQANAGCTSIFDLVEQEDDRLHKKQRYLPMSFQPSHTSVLKEQEGLTGKAPVKKDSGTLVSKPGMCALRLANYTRQMQLRPQDNNIEFWRSFVAEFFLPDVKKRLCVSSYGRKPDRVVDKGEWICNLCKVMPGHGFDITTEILPRLFKVKYENGAIKEHYHLEMPIEHKYSSNQTVLQCEKVTHETVFQQLRVYHVGRLRVAFSPDLKICSWDFCVQHHDELIPRKELLPLVIIISFSSVAISCYKSILFKLYGKVE</sequence>
<accession>A0A068U955</accession>
<keyword evidence="2" id="KW-0472">Membrane</keyword>
<evidence type="ECO:0008006" key="5">
    <source>
        <dbReference type="Google" id="ProtNLM"/>
    </source>
</evidence>
<dbReference type="EMBL" id="HG739097">
    <property type="protein sequence ID" value="CDP04694.1"/>
    <property type="molecule type" value="Genomic_DNA"/>
</dbReference>
<keyword evidence="2" id="KW-0812">Transmembrane</keyword>
<evidence type="ECO:0000256" key="1">
    <source>
        <dbReference type="SAM" id="MobiDB-lite"/>
    </source>
</evidence>
<proteinExistence type="predicted"/>
<keyword evidence="2" id="KW-1133">Transmembrane helix</keyword>
<evidence type="ECO:0000313" key="3">
    <source>
        <dbReference type="EMBL" id="CDP04694.1"/>
    </source>
</evidence>
<dbReference type="Proteomes" id="UP000295252">
    <property type="component" value="Chromosome IX"/>
</dbReference>
<name>A0A068U955_COFCA</name>
<feature type="transmembrane region" description="Helical" evidence="2">
    <location>
        <begin position="307"/>
        <end position="327"/>
    </location>
</feature>
<feature type="compositionally biased region" description="Polar residues" evidence="1">
    <location>
        <begin position="1"/>
        <end position="14"/>
    </location>
</feature>
<keyword evidence="4" id="KW-1185">Reference proteome</keyword>
<gene>
    <name evidence="3" type="ORF">GSCOC_T00018754001</name>
</gene>
<reference evidence="4" key="1">
    <citation type="journal article" date="2014" name="Science">
        <title>The coffee genome provides insight into the convergent evolution of caffeine biosynthesis.</title>
        <authorList>
            <person name="Denoeud F."/>
            <person name="Carretero-Paulet L."/>
            <person name="Dereeper A."/>
            <person name="Droc G."/>
            <person name="Guyot R."/>
            <person name="Pietrella M."/>
            <person name="Zheng C."/>
            <person name="Alberti A."/>
            <person name="Anthony F."/>
            <person name="Aprea G."/>
            <person name="Aury J.M."/>
            <person name="Bento P."/>
            <person name="Bernard M."/>
            <person name="Bocs S."/>
            <person name="Campa C."/>
            <person name="Cenci A."/>
            <person name="Combes M.C."/>
            <person name="Crouzillat D."/>
            <person name="Da Silva C."/>
            <person name="Daddiego L."/>
            <person name="De Bellis F."/>
            <person name="Dussert S."/>
            <person name="Garsmeur O."/>
            <person name="Gayraud T."/>
            <person name="Guignon V."/>
            <person name="Jahn K."/>
            <person name="Jamilloux V."/>
            <person name="Joet T."/>
            <person name="Labadie K."/>
            <person name="Lan T."/>
            <person name="Leclercq J."/>
            <person name="Lepelley M."/>
            <person name="Leroy T."/>
            <person name="Li L.T."/>
            <person name="Librado P."/>
            <person name="Lopez L."/>
            <person name="Munoz A."/>
            <person name="Noel B."/>
            <person name="Pallavicini A."/>
            <person name="Perrotta G."/>
            <person name="Poncet V."/>
            <person name="Pot D."/>
            <person name="Priyono X."/>
            <person name="Rigoreau M."/>
            <person name="Rouard M."/>
            <person name="Rozas J."/>
            <person name="Tranchant-Dubreuil C."/>
            <person name="VanBuren R."/>
            <person name="Zhang Q."/>
            <person name="Andrade A.C."/>
            <person name="Argout X."/>
            <person name="Bertrand B."/>
            <person name="de Kochko A."/>
            <person name="Graziosi G."/>
            <person name="Henry R.J."/>
            <person name="Jayarama X."/>
            <person name="Ming R."/>
            <person name="Nagai C."/>
            <person name="Rounsley S."/>
            <person name="Sankoff D."/>
            <person name="Giuliano G."/>
            <person name="Albert V.A."/>
            <person name="Wincker P."/>
            <person name="Lashermes P."/>
        </authorList>
    </citation>
    <scope>NUCLEOTIDE SEQUENCE [LARGE SCALE GENOMIC DNA]</scope>
    <source>
        <strain evidence="4">cv. DH200-94</strain>
    </source>
</reference>
<protein>
    <recommendedName>
        <fullName evidence="5">Transcriptional corepressor SEUSS-like</fullName>
    </recommendedName>
</protein>
<feature type="region of interest" description="Disordered" evidence="1">
    <location>
        <begin position="1"/>
        <end position="24"/>
    </location>
</feature>
<evidence type="ECO:0000313" key="4">
    <source>
        <dbReference type="Proteomes" id="UP000295252"/>
    </source>
</evidence>
<feature type="region of interest" description="Disordered" evidence="1">
    <location>
        <begin position="37"/>
        <end position="57"/>
    </location>
</feature>